<name>A0A507FJS1_9FUNG</name>
<dbReference type="STRING" id="246404.A0A507FJS1"/>
<reference evidence="2 3" key="1">
    <citation type="journal article" date="2019" name="Sci. Rep.">
        <title>Comparative genomics of chytrid fungi reveal insights into the obligate biotrophic and pathogenic lifestyle of Synchytrium endobioticum.</title>
        <authorList>
            <person name="van de Vossenberg B.T.L.H."/>
            <person name="Warris S."/>
            <person name="Nguyen H.D.T."/>
            <person name="van Gent-Pelzer M.P.E."/>
            <person name="Joly D.L."/>
            <person name="van de Geest H.C."/>
            <person name="Bonants P.J.M."/>
            <person name="Smith D.S."/>
            <person name="Levesque C.A."/>
            <person name="van der Lee T.A.J."/>
        </authorList>
    </citation>
    <scope>NUCLEOTIDE SEQUENCE [LARGE SCALE GENOMIC DNA]</scope>
    <source>
        <strain evidence="2 3">CBS 675.73</strain>
    </source>
</reference>
<dbReference type="GO" id="GO:0031416">
    <property type="term" value="C:NatB complex"/>
    <property type="evidence" value="ECO:0007669"/>
    <property type="project" value="TreeGrafter"/>
</dbReference>
<dbReference type="PANTHER" id="PTHR22767">
    <property type="entry name" value="N-TERMINAL ACETYLTRANSFERASE-RELATED"/>
    <property type="match status" value="1"/>
</dbReference>
<dbReference type="AlphaFoldDB" id="A0A507FJS1"/>
<comment type="similarity">
    <text evidence="1">Belongs to the MDM20/NAA25 family.</text>
</comment>
<evidence type="ECO:0000256" key="1">
    <source>
        <dbReference type="ARBA" id="ARBA00006298"/>
    </source>
</evidence>
<dbReference type="InterPro" id="IPR019183">
    <property type="entry name" value="NAA25_NatB_aux_su"/>
</dbReference>
<proteinExistence type="inferred from homology"/>
<dbReference type="Pfam" id="PF09797">
    <property type="entry name" value="NatB_MDM20"/>
    <property type="match status" value="1"/>
</dbReference>
<evidence type="ECO:0000313" key="2">
    <source>
        <dbReference type="EMBL" id="TPX75556.1"/>
    </source>
</evidence>
<evidence type="ECO:0000313" key="3">
    <source>
        <dbReference type="Proteomes" id="UP000320333"/>
    </source>
</evidence>
<dbReference type="InterPro" id="IPR011990">
    <property type="entry name" value="TPR-like_helical_dom_sf"/>
</dbReference>
<dbReference type="Gene3D" id="1.25.40.1040">
    <property type="match status" value="1"/>
</dbReference>
<dbReference type="PANTHER" id="PTHR22767:SF3">
    <property type="entry name" value="N-ALPHA-ACETYLTRANSFERASE 25, NATB AUXILIARY SUBUNIT"/>
    <property type="match status" value="1"/>
</dbReference>
<dbReference type="SUPFAM" id="SSF48452">
    <property type="entry name" value="TPR-like"/>
    <property type="match status" value="1"/>
</dbReference>
<evidence type="ECO:0008006" key="4">
    <source>
        <dbReference type="Google" id="ProtNLM"/>
    </source>
</evidence>
<protein>
    <recommendedName>
        <fullName evidence="4">N-terminal acetyltransferase B complex subunit MDM20 homolog</fullName>
    </recommendedName>
</protein>
<gene>
    <name evidence="2" type="ORF">CcCBS67573_g03173</name>
</gene>
<dbReference type="EMBL" id="QEAP01000077">
    <property type="protein sequence ID" value="TPX75556.1"/>
    <property type="molecule type" value="Genomic_DNA"/>
</dbReference>
<keyword evidence="3" id="KW-1185">Reference proteome</keyword>
<sequence>MQSQQELVSILDAIEMGKYKSAYTMASKSIKKNKDSPVLKAMLAYASERTGRQKEALQLCSELLALRPPLVDDLSLQLLQQTLRYCRRGQDVVTLYANASQAMPYSLEYATHHFMSLVRVGDLKQQQMVALRMQKQFKENKYFFWAVTAIYLQGVNATPGAPNIFFPLAEKMLQKAVEEKRFTHFEEVYLYMLVLDSQKKYLACVKLLSSELATSLCKVESELKQLVLKYMHMAEQTDSVIELCREGLRETPDDWRVYVTYVEALYQYIVEQSDEPVSNAKDTQELKDARKFLADLQNSEPSSKGKGPFLGEMELLLKFEMVEELVGCLSQYFQKFGATISFFEDVKRYLAHVPAESREAFVAGLSQLAVQAESDEILAIRKRINLHKVKYCVTSFFSEKDTQKFIDELMVEYNAGLELGKDLKSTERQHGDDCVVIAALLLLDQFQSDRKNKHLLYHAILILETGLQKSVHNFQMKIMLIRLYAYLGVSQPVVTHSLSLDVKQVLLDTLTYIYGEDFEYYAPIDVAEQVAKKPLQIYTSNEKETPEMLIQAFKFSTYSKIPEFHRFQKRLSDSIQQAISKRQIANTNVILLSKGNKAKDLATYLQDLKSEDFNISDARIDALQDNRDLTVGISWKAGGKSFFEVYAGAEFPKSQNAWLRHYGALPVILKSWLAGTPVEPSLLAPFNGLTDEENLGLCLVRDLSSAVGASNADEPILSRLQTNLNSLNQRITNLDSFESSKQIYKYFEALVYARIASSLLPKKLGPGFIGKLEGILQQFMDYLMALHATVSEPSVEKMKQDWVYSEKLPLMVDDALVKNVLASVQSSRKSFLMSMVNHLG</sequence>
<accession>A0A507FJS1</accession>
<organism evidence="2 3">
    <name type="scientific">Chytriomyces confervae</name>
    <dbReference type="NCBI Taxonomy" id="246404"/>
    <lineage>
        <taxon>Eukaryota</taxon>
        <taxon>Fungi</taxon>
        <taxon>Fungi incertae sedis</taxon>
        <taxon>Chytridiomycota</taxon>
        <taxon>Chytridiomycota incertae sedis</taxon>
        <taxon>Chytridiomycetes</taxon>
        <taxon>Chytridiales</taxon>
        <taxon>Chytriomycetaceae</taxon>
        <taxon>Chytriomyces</taxon>
    </lineage>
</organism>
<dbReference type="OrthoDB" id="1874341at2759"/>
<comment type="caution">
    <text evidence="2">The sequence shown here is derived from an EMBL/GenBank/DDBJ whole genome shotgun (WGS) entry which is preliminary data.</text>
</comment>
<dbReference type="Proteomes" id="UP000320333">
    <property type="component" value="Unassembled WGS sequence"/>
</dbReference>